<dbReference type="AlphaFoldDB" id="A0AAE0BHK8"/>
<name>A0AAE0BHK8_9CHLO</name>
<dbReference type="InterPro" id="IPR029333">
    <property type="entry name" value="BBS2_GAE_dom"/>
</dbReference>
<dbReference type="Pfam" id="PF14782">
    <property type="entry name" value="BBS2_GAE"/>
    <property type="match status" value="1"/>
</dbReference>
<dbReference type="Pfam" id="PF23350">
    <property type="entry name" value="BBS2_pf"/>
    <property type="match status" value="1"/>
</dbReference>
<evidence type="ECO:0000259" key="12">
    <source>
        <dbReference type="Pfam" id="PF23353"/>
    </source>
</evidence>
<dbReference type="SUPFAM" id="SSF69318">
    <property type="entry name" value="Integrin alpha N-terminal domain"/>
    <property type="match status" value="1"/>
</dbReference>
<dbReference type="PANTHER" id="PTHR32465">
    <property type="entry name" value="BARDET-BIEDL SYNDROME 2 PROTEIN"/>
    <property type="match status" value="1"/>
</dbReference>
<dbReference type="EMBL" id="LGRX02034898">
    <property type="protein sequence ID" value="KAK3236701.1"/>
    <property type="molecule type" value="Genomic_DNA"/>
</dbReference>
<dbReference type="Pfam" id="PF14783">
    <property type="entry name" value="BBS2_Mid"/>
    <property type="match status" value="1"/>
</dbReference>
<keyword evidence="3" id="KW-0963">Cytoplasm</keyword>
<evidence type="ECO:0000313" key="14">
    <source>
        <dbReference type="Proteomes" id="UP001190700"/>
    </source>
</evidence>
<keyword evidence="5" id="KW-0206">Cytoskeleton</keyword>
<evidence type="ECO:0000259" key="11">
    <source>
        <dbReference type="Pfam" id="PF23351"/>
    </source>
</evidence>
<evidence type="ECO:0000256" key="6">
    <source>
        <dbReference type="ARBA" id="ARBA00023273"/>
    </source>
</evidence>
<organism evidence="13 14">
    <name type="scientific">Cymbomonas tetramitiformis</name>
    <dbReference type="NCBI Taxonomy" id="36881"/>
    <lineage>
        <taxon>Eukaryota</taxon>
        <taxon>Viridiplantae</taxon>
        <taxon>Chlorophyta</taxon>
        <taxon>Pyramimonadophyceae</taxon>
        <taxon>Pyramimonadales</taxon>
        <taxon>Pyramimonadaceae</taxon>
        <taxon>Cymbomonas</taxon>
    </lineage>
</organism>
<comment type="caution">
    <text evidence="13">The sequence shown here is derived from an EMBL/GenBank/DDBJ whole genome shotgun (WGS) entry which is preliminary data.</text>
</comment>
<dbReference type="Proteomes" id="UP001190700">
    <property type="component" value="Unassembled WGS sequence"/>
</dbReference>
<evidence type="ECO:0000259" key="10">
    <source>
        <dbReference type="Pfam" id="PF23350"/>
    </source>
</evidence>
<evidence type="ECO:0000256" key="1">
    <source>
        <dbReference type="ARBA" id="ARBA00004138"/>
    </source>
</evidence>
<evidence type="ECO:0000259" key="9">
    <source>
        <dbReference type="Pfam" id="PF14783"/>
    </source>
</evidence>
<feature type="domain" description="BBS2 GAE" evidence="8">
    <location>
        <begin position="159"/>
        <end position="244"/>
    </location>
</feature>
<comment type="subcellular location">
    <subcellularLocation>
        <location evidence="1">Cell projection</location>
        <location evidence="1">Cilium</location>
    </subcellularLocation>
    <subcellularLocation>
        <location evidence="2">Cytoplasm</location>
        <location evidence="2">Cytoskeleton</location>
    </subcellularLocation>
</comment>
<evidence type="ECO:0008006" key="15">
    <source>
        <dbReference type="Google" id="ProtNLM"/>
    </source>
</evidence>
<evidence type="ECO:0000259" key="8">
    <source>
        <dbReference type="Pfam" id="PF14782"/>
    </source>
</evidence>
<feature type="non-terminal residue" evidence="13">
    <location>
        <position position="1"/>
    </location>
</feature>
<evidence type="ECO:0000313" key="13">
    <source>
        <dbReference type="EMBL" id="KAK3236701.1"/>
    </source>
</evidence>
<keyword evidence="4" id="KW-0969">Cilium</keyword>
<keyword evidence="14" id="KW-1185">Reference proteome</keyword>
<evidence type="ECO:0000256" key="5">
    <source>
        <dbReference type="ARBA" id="ARBA00023212"/>
    </source>
</evidence>
<dbReference type="GO" id="GO:0036064">
    <property type="term" value="C:ciliary basal body"/>
    <property type="evidence" value="ECO:0007669"/>
    <property type="project" value="TreeGrafter"/>
</dbReference>
<feature type="domain" description="BBS2 C-terminal helix bundle" evidence="11">
    <location>
        <begin position="459"/>
        <end position="484"/>
    </location>
</feature>
<dbReference type="Pfam" id="PF23353">
    <property type="entry name" value="BBS2_hp"/>
    <property type="match status" value="1"/>
</dbReference>
<sequence length="493" mass="54816">ALRVWRVKSKNQVVCITSFDLDADGVPELISGWSNGKVEVRNNRTGEVVYRDHFTSAIAKLLTADYRNDGSDQIMACGVDGEVKGYTPGDSDSKGNLMDTNVEEESLVDLSQRKQELLFELQQYESNMKSVSKQAGNPAEQAGVVIPASTRVTSMLEMNPSKQCCELVLSTNNECVIKGVIIFAEQLFENESLFAHQQNPAPLVRVGLTPRKDVAADMLIKVMVGTRTSAIYHVFEVDYRLPKFAMYVPIRRDEAPEPISSVQFHINERISRVNMWLEASFSSSPKAEGAPPASNDSLETAFVSLRDGKPMSISVSSDNGGTVIIRSDDMEVAGEIVQDLCTYLGVSELEAIADFPYEMEAFRNVLLKVDEYNAVRLKLTAEMADSSNLVKTLVIKAEDARILTNMELMRRMYQQLYDLNRELIMEHTKRSTNHAELLAALKEVNQMIQKAARLRVGTAKTRVVAACRNAIKSNNIHSLFKIMKLGETTAAVN</sequence>
<dbReference type="PANTHER" id="PTHR32465:SF0">
    <property type="entry name" value="BARDET-BIEDL SYNDROME 2 PROTEIN"/>
    <property type="match status" value="1"/>
</dbReference>
<gene>
    <name evidence="13" type="ORF">CYMTET_53174</name>
</gene>
<dbReference type="GO" id="GO:0016020">
    <property type="term" value="C:membrane"/>
    <property type="evidence" value="ECO:0007669"/>
    <property type="project" value="TreeGrafter"/>
</dbReference>
<accession>A0AAE0BHK8</accession>
<evidence type="ECO:0000256" key="3">
    <source>
        <dbReference type="ARBA" id="ARBA00022490"/>
    </source>
</evidence>
<dbReference type="InterPro" id="IPR055379">
    <property type="entry name" value="BBS2_pf_dom"/>
</dbReference>
<keyword evidence="6" id="KW-0966">Cell projection</keyword>
<dbReference type="InterPro" id="IPR055380">
    <property type="entry name" value="BBS2_hp_dom"/>
</dbReference>
<evidence type="ECO:0000256" key="7">
    <source>
        <dbReference type="SAM" id="Coils"/>
    </source>
</evidence>
<dbReference type="InterPro" id="IPR028994">
    <property type="entry name" value="Integrin_alpha_N"/>
</dbReference>
<keyword evidence="7" id="KW-0175">Coiled coil</keyword>
<dbReference type="InterPro" id="IPR055381">
    <property type="entry name" value="BBS2_CtH_dom"/>
</dbReference>
<dbReference type="InterPro" id="IPR029429">
    <property type="entry name" value="BBS2_Mid"/>
</dbReference>
<dbReference type="InterPro" id="IPR016616">
    <property type="entry name" value="Bardet-Biedl_syndrome_2_prot"/>
</dbReference>
<feature type="domain" description="BBS2 platform" evidence="10">
    <location>
        <begin position="248"/>
        <end position="344"/>
    </location>
</feature>
<feature type="coiled-coil region" evidence="7">
    <location>
        <begin position="107"/>
        <end position="134"/>
    </location>
</feature>
<dbReference type="GO" id="GO:1905515">
    <property type="term" value="P:non-motile cilium assembly"/>
    <property type="evidence" value="ECO:0007669"/>
    <property type="project" value="InterPro"/>
</dbReference>
<dbReference type="GO" id="GO:0034464">
    <property type="term" value="C:BBSome"/>
    <property type="evidence" value="ECO:0007669"/>
    <property type="project" value="InterPro"/>
</dbReference>
<protein>
    <recommendedName>
        <fullName evidence="15">Bardet-Biedl syndrome 2 protein</fullName>
    </recommendedName>
</protein>
<evidence type="ECO:0000256" key="2">
    <source>
        <dbReference type="ARBA" id="ARBA00004245"/>
    </source>
</evidence>
<feature type="domain" description="Ciliary BBSome complex subunit 2 middle region" evidence="9">
    <location>
        <begin position="3"/>
        <end position="41"/>
    </location>
</feature>
<reference evidence="13 14" key="1">
    <citation type="journal article" date="2015" name="Genome Biol. Evol.">
        <title>Comparative Genomics of a Bacterivorous Green Alga Reveals Evolutionary Causalities and Consequences of Phago-Mixotrophic Mode of Nutrition.</title>
        <authorList>
            <person name="Burns J.A."/>
            <person name="Paasch A."/>
            <person name="Narechania A."/>
            <person name="Kim E."/>
        </authorList>
    </citation>
    <scope>NUCLEOTIDE SEQUENCE [LARGE SCALE GENOMIC DNA]</scope>
    <source>
        <strain evidence="13 14">PLY_AMNH</strain>
    </source>
</reference>
<evidence type="ECO:0000256" key="4">
    <source>
        <dbReference type="ARBA" id="ARBA00023069"/>
    </source>
</evidence>
<dbReference type="Pfam" id="PF23351">
    <property type="entry name" value="BBS2_CtH"/>
    <property type="match status" value="1"/>
</dbReference>
<proteinExistence type="predicted"/>
<feature type="domain" description="BBS2 hairpin" evidence="12">
    <location>
        <begin position="356"/>
        <end position="453"/>
    </location>
</feature>
<dbReference type="GO" id="GO:0031514">
    <property type="term" value="C:motile cilium"/>
    <property type="evidence" value="ECO:0007669"/>
    <property type="project" value="TreeGrafter"/>
</dbReference>